<evidence type="ECO:0000313" key="3">
    <source>
        <dbReference type="Proteomes" id="UP001166093"/>
    </source>
</evidence>
<feature type="non-terminal residue" evidence="2">
    <location>
        <position position="415"/>
    </location>
</feature>
<protein>
    <submittedName>
        <fullName evidence="2">TM246 protein</fullName>
    </submittedName>
</protein>
<evidence type="ECO:0000256" key="1">
    <source>
        <dbReference type="SAM" id="Phobius"/>
    </source>
</evidence>
<gene>
    <name evidence="2" type="primary">Tmem246</name>
    <name evidence="2" type="ORF">GTO93_0007092</name>
</gene>
<name>A0ABS2Y218_POLSP</name>
<keyword evidence="3" id="KW-1185">Reference proteome</keyword>
<feature type="transmembrane region" description="Helical" evidence="1">
    <location>
        <begin position="272"/>
        <end position="296"/>
    </location>
</feature>
<keyword evidence="1" id="KW-0472">Membrane</keyword>
<feature type="transmembrane region" description="Helical" evidence="1">
    <location>
        <begin position="302"/>
        <end position="319"/>
    </location>
</feature>
<accession>A0ABS2Y218</accession>
<reference evidence="2" key="1">
    <citation type="journal article" date="2021" name="Cell">
        <title>Tracing the genetic footprints of vertebrate landing in non-teleost ray-finned fishes.</title>
        <authorList>
            <person name="Bi X."/>
            <person name="Wang K."/>
            <person name="Yang L."/>
            <person name="Pan H."/>
            <person name="Jiang H."/>
            <person name="Wei Q."/>
            <person name="Fang M."/>
            <person name="Yu H."/>
            <person name="Zhu C."/>
            <person name="Cai Y."/>
            <person name="He Y."/>
            <person name="Gan X."/>
            <person name="Zeng H."/>
            <person name="Yu D."/>
            <person name="Zhu Y."/>
            <person name="Jiang H."/>
            <person name="Qiu Q."/>
            <person name="Yang H."/>
            <person name="Zhang Y.E."/>
            <person name="Wang W."/>
            <person name="Zhu M."/>
            <person name="He S."/>
            <person name="Zhang G."/>
        </authorList>
    </citation>
    <scope>NUCLEOTIDE SEQUENCE</scope>
    <source>
        <strain evidence="2">Pddl_001</strain>
    </source>
</reference>
<dbReference type="PANTHER" id="PTHR31410">
    <property type="entry name" value="TRANSMEMBRANE PROTEIN 246"/>
    <property type="match status" value="1"/>
</dbReference>
<keyword evidence="1" id="KW-0812">Transmembrane</keyword>
<dbReference type="PANTHER" id="PTHR31410:SF1">
    <property type="entry name" value="POST-GPI ATTACHMENT TO PROTEINS FACTOR 4"/>
    <property type="match status" value="1"/>
</dbReference>
<organism evidence="2 3">
    <name type="scientific">Polyodon spathula</name>
    <name type="common">North American paddlefish</name>
    <name type="synonym">Squalus spathula</name>
    <dbReference type="NCBI Taxonomy" id="7913"/>
    <lineage>
        <taxon>Eukaryota</taxon>
        <taxon>Metazoa</taxon>
        <taxon>Chordata</taxon>
        <taxon>Craniata</taxon>
        <taxon>Vertebrata</taxon>
        <taxon>Euteleostomi</taxon>
        <taxon>Actinopterygii</taxon>
        <taxon>Chondrostei</taxon>
        <taxon>Acipenseriformes</taxon>
        <taxon>Polyodontidae</taxon>
        <taxon>Polyodon</taxon>
    </lineage>
</organism>
<dbReference type="CDD" id="cd22190">
    <property type="entry name" value="PGAP4"/>
    <property type="match status" value="1"/>
</dbReference>
<sequence>MFSVFPCPLILREWLHAQIPKWKACLSRTLRPSSPVVQGAALCLLTFCVVLPLACHKLLYSYYYWKSLYLDSMSQAALQESWERGQQALRHWQAAPENPTPGFVQQVGQGVSDGERGELLITVVTARRQEQGLQYHYLLQVALQLQGLLEACPGCAEVLVCNVEGVPRDHEDAELLKKRFRVEEKHREYQPPDVPNLFEKEKQDYVYCLKRGLEVYQPRDVLMLEDDALPLESLLPALREIMSRRFYHGALYVKLYHPERLQRYWNPEPCRILEWLGAGGLGSSLLCLLLACARGMAPRLGLGFLFLTLYIMLVCELFGRHYLLELRRLSPQLLSVSPATECCTPAMLYPRAAVERVVGYLSEVTCRRGHAKDMALYRALRDRSWERAYSVEPNLVRHIGAFSSVRASHPQPRLL</sequence>
<proteinExistence type="predicted"/>
<feature type="non-terminal residue" evidence="2">
    <location>
        <position position="1"/>
    </location>
</feature>
<dbReference type="InterPro" id="IPR029675">
    <property type="entry name" value="PGAP4"/>
</dbReference>
<evidence type="ECO:0000313" key="2">
    <source>
        <dbReference type="EMBL" id="MBN3280525.1"/>
    </source>
</evidence>
<dbReference type="Proteomes" id="UP001166093">
    <property type="component" value="Unassembled WGS sequence"/>
</dbReference>
<comment type="caution">
    <text evidence="2">The sequence shown here is derived from an EMBL/GenBank/DDBJ whole genome shotgun (WGS) entry which is preliminary data.</text>
</comment>
<keyword evidence="1" id="KW-1133">Transmembrane helix</keyword>
<dbReference type="EMBL" id="JAAWVQ010099564">
    <property type="protein sequence ID" value="MBN3280525.1"/>
    <property type="molecule type" value="Genomic_DNA"/>
</dbReference>